<dbReference type="SUPFAM" id="SSF46689">
    <property type="entry name" value="Homeodomain-like"/>
    <property type="match status" value="2"/>
</dbReference>
<proteinExistence type="inferred from homology"/>
<evidence type="ECO:0000256" key="5">
    <source>
        <dbReference type="ARBA" id="ARBA00023015"/>
    </source>
</evidence>
<dbReference type="AlphaFoldDB" id="H3SH56"/>
<name>H3SH56_9BACL</name>
<feature type="domain" description="Fe/B12 periplasmic-binding" evidence="8">
    <location>
        <begin position="296"/>
        <end position="554"/>
    </location>
</feature>
<dbReference type="Gene3D" id="1.10.10.60">
    <property type="entry name" value="Homeodomain-like"/>
    <property type="match status" value="1"/>
</dbReference>
<gene>
    <name evidence="9" type="ORF">PDENDC454_14317</name>
</gene>
<comment type="subcellular location">
    <subcellularLocation>
        <location evidence="1">Cell envelope</location>
    </subcellularLocation>
</comment>
<evidence type="ECO:0000259" key="8">
    <source>
        <dbReference type="PROSITE" id="PS50983"/>
    </source>
</evidence>
<dbReference type="InterPro" id="IPR002491">
    <property type="entry name" value="ABC_transptr_periplasmic_BD"/>
</dbReference>
<dbReference type="GO" id="GO:0003700">
    <property type="term" value="F:DNA-binding transcription factor activity"/>
    <property type="evidence" value="ECO:0007669"/>
    <property type="project" value="InterPro"/>
</dbReference>
<keyword evidence="3" id="KW-0813">Transport</keyword>
<protein>
    <submittedName>
        <fullName evidence="9">Iron-hydroxamate ABC transporter periplasmic protein</fullName>
    </submittedName>
</protein>
<dbReference type="EMBL" id="AHKH01000034">
    <property type="protein sequence ID" value="EHQ61590.1"/>
    <property type="molecule type" value="Genomic_DNA"/>
</dbReference>
<dbReference type="PANTHER" id="PTHR30532">
    <property type="entry name" value="IRON III DICITRATE-BINDING PERIPLASMIC PROTEIN"/>
    <property type="match status" value="1"/>
</dbReference>
<dbReference type="Gene3D" id="3.40.50.1980">
    <property type="entry name" value="Nitrogenase molybdenum iron protein domain"/>
    <property type="match status" value="2"/>
</dbReference>
<dbReference type="GO" id="GO:0030288">
    <property type="term" value="C:outer membrane-bounded periplasmic space"/>
    <property type="evidence" value="ECO:0007669"/>
    <property type="project" value="TreeGrafter"/>
</dbReference>
<keyword evidence="4" id="KW-0732">Signal</keyword>
<dbReference type="PROSITE" id="PS50983">
    <property type="entry name" value="FE_B12_PBP"/>
    <property type="match status" value="1"/>
</dbReference>
<evidence type="ECO:0000313" key="10">
    <source>
        <dbReference type="Proteomes" id="UP000003900"/>
    </source>
</evidence>
<organism evidence="9 10">
    <name type="scientific">Paenibacillus dendritiformis C454</name>
    <dbReference type="NCBI Taxonomy" id="1131935"/>
    <lineage>
        <taxon>Bacteria</taxon>
        <taxon>Bacillati</taxon>
        <taxon>Bacillota</taxon>
        <taxon>Bacilli</taxon>
        <taxon>Bacillales</taxon>
        <taxon>Paenibacillaceae</taxon>
        <taxon>Paenibacillus</taxon>
    </lineage>
</organism>
<evidence type="ECO:0000256" key="1">
    <source>
        <dbReference type="ARBA" id="ARBA00004196"/>
    </source>
</evidence>
<evidence type="ECO:0000259" key="7">
    <source>
        <dbReference type="PROSITE" id="PS01124"/>
    </source>
</evidence>
<comment type="similarity">
    <text evidence="2">Belongs to the bacterial solute-binding protein 8 family.</text>
</comment>
<dbReference type="Pfam" id="PF01497">
    <property type="entry name" value="Peripla_BP_2"/>
    <property type="match status" value="1"/>
</dbReference>
<dbReference type="GO" id="GO:1901678">
    <property type="term" value="P:iron coordination entity transport"/>
    <property type="evidence" value="ECO:0007669"/>
    <property type="project" value="UniProtKB-ARBA"/>
</dbReference>
<keyword evidence="6" id="KW-0804">Transcription</keyword>
<dbReference type="GO" id="GO:0043565">
    <property type="term" value="F:sequence-specific DNA binding"/>
    <property type="evidence" value="ECO:0007669"/>
    <property type="project" value="InterPro"/>
</dbReference>
<evidence type="ECO:0000256" key="2">
    <source>
        <dbReference type="ARBA" id="ARBA00008814"/>
    </source>
</evidence>
<evidence type="ECO:0000256" key="6">
    <source>
        <dbReference type="ARBA" id="ARBA00023163"/>
    </source>
</evidence>
<sequence length="554" mass="63092">MMTEDAHASAPLRSLLFHLSQIELFSQPVGWTGDIQTENSHSLLIFTSGSGSLTVDGRPFHFAADKCYLLAPGHAARISSGYDSAVRFFRLAFAAIRTGHSRYTPYAGSLMPDRYALAAYPFSRLIRIVDELYAGRHHRSDLESFRWQLRFQEILQFLFEQNCRSEHAPNPAQSVETTIDYLQSHYGEPITVRQLAEMARLPQWQYTALFQELTGKKPLDYVTELRINSSKQLLIASQDPLREIARQVWFSDEYYFNRRFRQTTGVTPRQYARSMRSHTRVRDWTGHEVEIPARPERIFYYGETLGDLLALGLDAIGCHNRFSNHSLFHDRFISVADVGHPINPDKVMGLNPDLIIFANADERQYSRISKIAPTVTFNSFAPLEHRLHTLGSWLGKKREADEWLRVYHARAAAAWQRLGSLLALGETASVFIYEHGRRLFVMGTTGFSSALYHPSGFRPVEPIQRMLDAGTGFEEIAEPDLPAYAGDRIFMLIPENAESKAAMERMMRSPLWHSLPAVRSGRVHLVDAVTWNYADALTRELLLDALPRLMGNIG</sequence>
<accession>H3SH56</accession>
<dbReference type="InterPro" id="IPR009057">
    <property type="entry name" value="Homeodomain-like_sf"/>
</dbReference>
<dbReference type="InterPro" id="IPR018060">
    <property type="entry name" value="HTH_AraC"/>
</dbReference>
<keyword evidence="10" id="KW-1185">Reference proteome</keyword>
<dbReference type="Proteomes" id="UP000003900">
    <property type="component" value="Unassembled WGS sequence"/>
</dbReference>
<evidence type="ECO:0000256" key="4">
    <source>
        <dbReference type="ARBA" id="ARBA00022729"/>
    </source>
</evidence>
<evidence type="ECO:0000313" key="9">
    <source>
        <dbReference type="EMBL" id="EHQ61590.1"/>
    </source>
</evidence>
<dbReference type="SUPFAM" id="SSF53807">
    <property type="entry name" value="Helical backbone' metal receptor"/>
    <property type="match status" value="1"/>
</dbReference>
<reference evidence="9 10" key="1">
    <citation type="journal article" date="2012" name="J. Bacteriol.">
        <title>Genome Sequence of the Pattern-Forming Social Bacterium Paenibacillus dendritiformis C454 Chiral Morphotype.</title>
        <authorList>
            <person name="Sirota-Madi A."/>
            <person name="Olender T."/>
            <person name="Helman Y."/>
            <person name="Brainis I."/>
            <person name="Finkelshtein A."/>
            <person name="Roth D."/>
            <person name="Hagai E."/>
            <person name="Leshkowitz D."/>
            <person name="Brodsky L."/>
            <person name="Galatenko V."/>
            <person name="Nikolaev V."/>
            <person name="Gutnick D.L."/>
            <person name="Lancet D."/>
            <person name="Ben-Jacob E."/>
        </authorList>
    </citation>
    <scope>NUCLEOTIDE SEQUENCE [LARGE SCALE GENOMIC DNA]</scope>
    <source>
        <strain evidence="9 10">C454</strain>
    </source>
</reference>
<dbReference type="Pfam" id="PF12833">
    <property type="entry name" value="HTH_18"/>
    <property type="match status" value="1"/>
</dbReference>
<dbReference type="PROSITE" id="PS01124">
    <property type="entry name" value="HTH_ARAC_FAMILY_2"/>
    <property type="match status" value="1"/>
</dbReference>
<dbReference type="STRING" id="1131935.PDENDC454_14317"/>
<dbReference type="SMART" id="SM00342">
    <property type="entry name" value="HTH_ARAC"/>
    <property type="match status" value="1"/>
</dbReference>
<keyword evidence="5" id="KW-0805">Transcription regulation</keyword>
<comment type="caution">
    <text evidence="9">The sequence shown here is derived from an EMBL/GenBank/DDBJ whole genome shotgun (WGS) entry which is preliminary data.</text>
</comment>
<dbReference type="PANTHER" id="PTHR30532:SF26">
    <property type="entry name" value="IRON(3+)-HYDROXAMATE-BINDING PROTEIN FHUD"/>
    <property type="match status" value="1"/>
</dbReference>
<evidence type="ECO:0000256" key="3">
    <source>
        <dbReference type="ARBA" id="ARBA00022448"/>
    </source>
</evidence>
<dbReference type="PATRIC" id="fig|1131935.3.peg.2970"/>
<feature type="domain" description="HTH araC/xylS-type" evidence="7">
    <location>
        <begin position="176"/>
        <end position="274"/>
    </location>
</feature>
<dbReference type="InterPro" id="IPR051313">
    <property type="entry name" value="Bact_iron-sidero_bind"/>
</dbReference>